<feature type="domain" description="Cysteinyl-tRNA synthetase class Ia DALR" evidence="13">
    <location>
        <begin position="384"/>
        <end position="451"/>
    </location>
</feature>
<dbReference type="NCBIfam" id="TIGR00435">
    <property type="entry name" value="cysS"/>
    <property type="match status" value="1"/>
</dbReference>
<accession>A0A0P0CXG6</accession>
<evidence type="ECO:0000256" key="10">
    <source>
        <dbReference type="ARBA" id="ARBA00022917"/>
    </source>
</evidence>
<keyword evidence="11 12" id="KW-0030">Aminoacyl-tRNA synthetase</keyword>
<feature type="binding site" evidence="12">
    <location>
        <position position="288"/>
    </location>
    <ligand>
        <name>ATP</name>
        <dbReference type="ChEBI" id="CHEBI:30616"/>
    </ligand>
</feature>
<dbReference type="Pfam" id="PF01406">
    <property type="entry name" value="tRNA-synt_1e"/>
    <property type="match status" value="1"/>
</dbReference>
<dbReference type="PANTHER" id="PTHR10890:SF3">
    <property type="entry name" value="CYSTEINE--TRNA LIGASE, CYTOPLASMIC"/>
    <property type="match status" value="1"/>
</dbReference>
<evidence type="ECO:0000313" key="14">
    <source>
        <dbReference type="EMBL" id="ALI99334.1"/>
    </source>
</evidence>
<dbReference type="CDD" id="cd00672">
    <property type="entry name" value="CysRS_core"/>
    <property type="match status" value="1"/>
</dbReference>
<evidence type="ECO:0000256" key="3">
    <source>
        <dbReference type="ARBA" id="ARBA00011245"/>
    </source>
</evidence>
<reference evidence="14 15" key="1">
    <citation type="submission" date="2015-08" db="EMBL/GenBank/DDBJ databases">
        <title>Complete genome sequence of Rufibacter tibetensis strain 1351t, a radiation-resistant bacterium from tibet plateau.</title>
        <authorList>
            <person name="Dai J."/>
        </authorList>
    </citation>
    <scope>NUCLEOTIDE SEQUENCE [LARGE SCALE GENOMIC DNA]</scope>
    <source>
        <strain evidence="14 15">1351</strain>
    </source>
</reference>
<evidence type="ECO:0000256" key="1">
    <source>
        <dbReference type="ARBA" id="ARBA00004496"/>
    </source>
</evidence>
<evidence type="ECO:0000256" key="2">
    <source>
        <dbReference type="ARBA" id="ARBA00005594"/>
    </source>
</evidence>
<evidence type="ECO:0000256" key="6">
    <source>
        <dbReference type="ARBA" id="ARBA00022723"/>
    </source>
</evidence>
<dbReference type="EC" id="6.1.1.16" evidence="12"/>
<dbReference type="InterPro" id="IPR024909">
    <property type="entry name" value="Cys-tRNA/MSH_ligase"/>
</dbReference>
<feature type="short sequence motif" description="'HIGH' region" evidence="12">
    <location>
        <begin position="33"/>
        <end position="43"/>
    </location>
</feature>
<keyword evidence="6 12" id="KW-0479">Metal-binding</keyword>
<dbReference type="GO" id="GO:0005524">
    <property type="term" value="F:ATP binding"/>
    <property type="evidence" value="ECO:0007669"/>
    <property type="project" value="UniProtKB-UniRule"/>
</dbReference>
<dbReference type="SMART" id="SM00840">
    <property type="entry name" value="DALR_2"/>
    <property type="match status" value="1"/>
</dbReference>
<dbReference type="Proteomes" id="UP000061382">
    <property type="component" value="Chromosome"/>
</dbReference>
<dbReference type="GO" id="GO:0004817">
    <property type="term" value="F:cysteine-tRNA ligase activity"/>
    <property type="evidence" value="ECO:0007669"/>
    <property type="project" value="UniProtKB-UniRule"/>
</dbReference>
<dbReference type="GO" id="GO:0008270">
    <property type="term" value="F:zinc ion binding"/>
    <property type="evidence" value="ECO:0007669"/>
    <property type="project" value="UniProtKB-UniRule"/>
</dbReference>
<feature type="binding site" evidence="12">
    <location>
        <position position="227"/>
    </location>
    <ligand>
        <name>Zn(2+)</name>
        <dbReference type="ChEBI" id="CHEBI:29105"/>
    </ligand>
</feature>
<dbReference type="InterPro" id="IPR014729">
    <property type="entry name" value="Rossmann-like_a/b/a_fold"/>
</dbReference>
<dbReference type="InterPro" id="IPR015273">
    <property type="entry name" value="Cys-tRNA-synt_Ia_DALR"/>
</dbReference>
<dbReference type="OrthoDB" id="9815130at2"/>
<name>A0A0P0CXG6_9BACT</name>
<dbReference type="InterPro" id="IPR015803">
    <property type="entry name" value="Cys-tRNA-ligase"/>
</dbReference>
<dbReference type="SUPFAM" id="SSF47323">
    <property type="entry name" value="Anticodon-binding domain of a subclass of class I aminoacyl-tRNA synthetases"/>
    <property type="match status" value="1"/>
</dbReference>
<dbReference type="RefSeq" id="WP_062543800.1">
    <property type="nucleotide sequence ID" value="NZ_CP012643.1"/>
</dbReference>
<keyword evidence="8 12" id="KW-0862">Zinc</keyword>
<feature type="binding site" evidence="12">
    <location>
        <position position="252"/>
    </location>
    <ligand>
        <name>Zn(2+)</name>
        <dbReference type="ChEBI" id="CHEBI:29105"/>
    </ligand>
</feature>
<dbReference type="PRINTS" id="PR00983">
    <property type="entry name" value="TRNASYNTHCYS"/>
</dbReference>
<dbReference type="STRING" id="512763.DC20_10580"/>
<dbReference type="GO" id="GO:0005829">
    <property type="term" value="C:cytosol"/>
    <property type="evidence" value="ECO:0007669"/>
    <property type="project" value="TreeGrafter"/>
</dbReference>
<dbReference type="InterPro" id="IPR032678">
    <property type="entry name" value="tRNA-synt_1_cat_dom"/>
</dbReference>
<keyword evidence="5 12" id="KW-0436">Ligase</keyword>
<dbReference type="Gene3D" id="3.40.50.620">
    <property type="entry name" value="HUPs"/>
    <property type="match status" value="1"/>
</dbReference>
<evidence type="ECO:0000259" key="13">
    <source>
        <dbReference type="SMART" id="SM00840"/>
    </source>
</evidence>
<dbReference type="AlphaFoldDB" id="A0A0P0CXG6"/>
<comment type="cofactor">
    <cofactor evidence="12">
        <name>Zn(2+)</name>
        <dbReference type="ChEBI" id="CHEBI:29105"/>
    </cofactor>
    <text evidence="12">Binds 1 zinc ion per subunit.</text>
</comment>
<dbReference type="FunFam" id="3.40.50.620:FF:000140">
    <property type="entry name" value="Cysteine--tRNA ligase"/>
    <property type="match status" value="1"/>
</dbReference>
<dbReference type="InterPro" id="IPR009080">
    <property type="entry name" value="tRNAsynth_Ia_anticodon-bd"/>
</dbReference>
<comment type="subunit">
    <text evidence="3 12">Monomer.</text>
</comment>
<dbReference type="EMBL" id="CP012643">
    <property type="protein sequence ID" value="ALI99334.1"/>
    <property type="molecule type" value="Genomic_DNA"/>
</dbReference>
<keyword evidence="4 12" id="KW-0963">Cytoplasm</keyword>
<keyword evidence="15" id="KW-1185">Reference proteome</keyword>
<evidence type="ECO:0000256" key="9">
    <source>
        <dbReference type="ARBA" id="ARBA00022840"/>
    </source>
</evidence>
<dbReference type="SUPFAM" id="SSF52374">
    <property type="entry name" value="Nucleotidylyl transferase"/>
    <property type="match status" value="1"/>
</dbReference>
<dbReference type="Gene3D" id="1.20.120.1910">
    <property type="entry name" value="Cysteine-tRNA ligase, C-terminal anti-codon recognition domain"/>
    <property type="match status" value="1"/>
</dbReference>
<evidence type="ECO:0000256" key="12">
    <source>
        <dbReference type="HAMAP-Rule" id="MF_00041"/>
    </source>
</evidence>
<keyword evidence="9 12" id="KW-0067">ATP-binding</keyword>
<feature type="binding site" evidence="12">
    <location>
        <position position="31"/>
    </location>
    <ligand>
        <name>Zn(2+)</name>
        <dbReference type="ChEBI" id="CHEBI:29105"/>
    </ligand>
</feature>
<feature type="short sequence motif" description="'KMSKS' region" evidence="12">
    <location>
        <begin position="285"/>
        <end position="289"/>
    </location>
</feature>
<evidence type="ECO:0000256" key="7">
    <source>
        <dbReference type="ARBA" id="ARBA00022741"/>
    </source>
</evidence>
<evidence type="ECO:0000313" key="15">
    <source>
        <dbReference type="Proteomes" id="UP000061382"/>
    </source>
</evidence>
<evidence type="ECO:0000256" key="11">
    <source>
        <dbReference type="ARBA" id="ARBA00023146"/>
    </source>
</evidence>
<evidence type="ECO:0000256" key="8">
    <source>
        <dbReference type="ARBA" id="ARBA00022833"/>
    </source>
</evidence>
<dbReference type="HAMAP" id="MF_00041">
    <property type="entry name" value="Cys_tRNA_synth"/>
    <property type="match status" value="1"/>
</dbReference>
<comment type="similarity">
    <text evidence="2 12">Belongs to the class-I aminoacyl-tRNA synthetase family.</text>
</comment>
<dbReference type="GO" id="GO:0006423">
    <property type="term" value="P:cysteinyl-tRNA aminoacylation"/>
    <property type="evidence" value="ECO:0007669"/>
    <property type="project" value="UniProtKB-UniRule"/>
</dbReference>
<comment type="catalytic activity">
    <reaction evidence="12">
        <text>tRNA(Cys) + L-cysteine + ATP = L-cysteinyl-tRNA(Cys) + AMP + diphosphate</text>
        <dbReference type="Rhea" id="RHEA:17773"/>
        <dbReference type="Rhea" id="RHEA-COMP:9661"/>
        <dbReference type="Rhea" id="RHEA-COMP:9679"/>
        <dbReference type="ChEBI" id="CHEBI:30616"/>
        <dbReference type="ChEBI" id="CHEBI:33019"/>
        <dbReference type="ChEBI" id="CHEBI:35235"/>
        <dbReference type="ChEBI" id="CHEBI:78442"/>
        <dbReference type="ChEBI" id="CHEBI:78517"/>
        <dbReference type="ChEBI" id="CHEBI:456215"/>
        <dbReference type="EC" id="6.1.1.16"/>
    </reaction>
</comment>
<keyword evidence="7 12" id="KW-0547">Nucleotide-binding</keyword>
<keyword evidence="10 12" id="KW-0648">Protein biosynthesis</keyword>
<dbReference type="Pfam" id="PF09190">
    <property type="entry name" value="DALR_2"/>
    <property type="match status" value="1"/>
</dbReference>
<dbReference type="PANTHER" id="PTHR10890">
    <property type="entry name" value="CYSTEINYL-TRNA SYNTHETASE"/>
    <property type="match status" value="1"/>
</dbReference>
<feature type="binding site" evidence="12">
    <location>
        <position position="256"/>
    </location>
    <ligand>
        <name>Zn(2+)</name>
        <dbReference type="ChEBI" id="CHEBI:29105"/>
    </ligand>
</feature>
<comment type="subcellular location">
    <subcellularLocation>
        <location evidence="1 12">Cytoplasm</location>
    </subcellularLocation>
</comment>
<proteinExistence type="inferred from homology"/>
<evidence type="ECO:0000256" key="4">
    <source>
        <dbReference type="ARBA" id="ARBA00022490"/>
    </source>
</evidence>
<protein>
    <recommendedName>
        <fullName evidence="12">Cysteine--tRNA ligase</fullName>
        <ecNumber evidence="12">6.1.1.16</ecNumber>
    </recommendedName>
    <alternativeName>
        <fullName evidence="12">Cysteinyl-tRNA synthetase</fullName>
        <shortName evidence="12">CysRS</shortName>
    </alternativeName>
</protein>
<dbReference type="PATRIC" id="fig|512763.3.peg.2328"/>
<organism evidence="14 15">
    <name type="scientific">Rufibacter tibetensis</name>
    <dbReference type="NCBI Taxonomy" id="512763"/>
    <lineage>
        <taxon>Bacteria</taxon>
        <taxon>Pseudomonadati</taxon>
        <taxon>Bacteroidota</taxon>
        <taxon>Cytophagia</taxon>
        <taxon>Cytophagales</taxon>
        <taxon>Hymenobacteraceae</taxon>
        <taxon>Rufibacter</taxon>
    </lineage>
</organism>
<gene>
    <name evidence="12" type="primary">cysS</name>
    <name evidence="14" type="ORF">DC20_10580</name>
</gene>
<evidence type="ECO:0000256" key="5">
    <source>
        <dbReference type="ARBA" id="ARBA00022598"/>
    </source>
</evidence>
<sequence length="497" mass="56677">MNHPLSLYNTLTRTKEQFEPLHSPFVGLYVCGPTVYGDAHLGHSRAGVVFDVLSRYLRYLGYKVRYVRNITDVGHLQNDADSGEDKIQKFAKAHQLEPMEVVHHFTNRYHEDLAQLNVISPDIEPRASGHIIEQIQMIEEILENGLAYESNGSVYFDVPAYNQQHKYGKLSGRVIEDLMNNTREDLEGQEEKRSPLDFALWKKASPTHIMRWPSPWSEGFPGWHLECSAMSRKYLGTQFDIHGGGLDLMFPHHECEIAQSQASHNHTDAARYWVHNNMITMNGKKMGKSLGNFISLRELFTGEHELLEQAYTPMTVRFFVLQAHYRSTLDFSNEALQAARKGYLKVMNGLRILDQLQYPTGTDAVDAKAEEEIKKLTAELFVPLNDDLNTAKSIASLFNLLKKINSMHTGGFKLETISQETFEEMRTQYRALVLDVLGLKIEQTADAQSLLNVVLGFYKEAKETKDYGKVDVIRAQLKGQGIVIKDMKTGIDWAYEE</sequence>
<dbReference type="KEGG" id="rti:DC20_10580"/>